<keyword evidence="4" id="KW-1185">Reference proteome</keyword>
<dbReference type="Pfam" id="PF13737">
    <property type="entry name" value="DDE_Tnp_1_5"/>
    <property type="match status" value="1"/>
</dbReference>
<proteinExistence type="predicted"/>
<evidence type="ECO:0000256" key="1">
    <source>
        <dbReference type="SAM" id="Phobius"/>
    </source>
</evidence>
<keyword evidence="1" id="KW-0812">Transmembrane</keyword>
<name>A0ABU8PFH0_9HYPH</name>
<dbReference type="RefSeq" id="WP_105543485.1">
    <property type="nucleotide sequence ID" value="NZ_JBBGZH010000002.1"/>
</dbReference>
<dbReference type="PANTHER" id="PTHR34631:SF3">
    <property type="entry name" value="ISSOD12 TRANSPOSASE TNPA_ISSOD12"/>
    <property type="match status" value="1"/>
</dbReference>
<keyword evidence="1" id="KW-0472">Membrane</keyword>
<evidence type="ECO:0000259" key="2">
    <source>
        <dbReference type="Pfam" id="PF13737"/>
    </source>
</evidence>
<dbReference type="InterPro" id="IPR053172">
    <property type="entry name" value="Tn903_transposase"/>
</dbReference>
<feature type="transmembrane region" description="Helical" evidence="1">
    <location>
        <begin position="62"/>
        <end position="81"/>
    </location>
</feature>
<keyword evidence="1" id="KW-1133">Transmembrane helix</keyword>
<sequence>MPFKHNANRRHHIGKQKFKLKSWREYEAGLRQRGSITFWMSDEAIAAWHAVKRRARGGQPRYSGMAIETVLTLGLVLGLPLRQIEGFVTSLFKLMQLKRLVPDHTILRRRSGHSRRNMQQAVNSTPSDGPLHVVVDSTGLKIFGTGHWLEEKYGVKALRQWRKLHIAIDADSGDIVAEVLADQNTSDVSQLESLLDQIQTTIDQFAADGAYDGQSSYDKIRQRSASAKIVIPPRPQSIVKEIHGPPTQREAHVNSVETDGRMRWQTDNDYGKRSLVETTVSRYKRNGGHHLNARSFINQQAEASRRCSILNRKLVCARPDSVRVKQTTT</sequence>
<evidence type="ECO:0000313" key="3">
    <source>
        <dbReference type="EMBL" id="MEJ5020998.1"/>
    </source>
</evidence>
<gene>
    <name evidence="3" type="ORF">WH297_14845</name>
</gene>
<evidence type="ECO:0000313" key="4">
    <source>
        <dbReference type="Proteomes" id="UP001375812"/>
    </source>
</evidence>
<feature type="domain" description="Transposase DDE" evidence="2">
    <location>
        <begin position="32"/>
        <end position="144"/>
    </location>
</feature>
<dbReference type="Proteomes" id="UP001375812">
    <property type="component" value="Unassembled WGS sequence"/>
</dbReference>
<dbReference type="PANTHER" id="PTHR34631">
    <property type="match status" value="1"/>
</dbReference>
<comment type="caution">
    <text evidence="3">The sequence shown here is derived from an EMBL/GenBank/DDBJ whole genome shotgun (WGS) entry which is preliminary data.</text>
</comment>
<organism evidence="3 4">
    <name type="scientific">Ochrobactrum vermis</name>
    <dbReference type="NCBI Taxonomy" id="1827297"/>
    <lineage>
        <taxon>Bacteria</taxon>
        <taxon>Pseudomonadati</taxon>
        <taxon>Pseudomonadota</taxon>
        <taxon>Alphaproteobacteria</taxon>
        <taxon>Hyphomicrobiales</taxon>
        <taxon>Brucellaceae</taxon>
        <taxon>Brucella/Ochrobactrum group</taxon>
        <taxon>Ochrobactrum</taxon>
    </lineage>
</organism>
<dbReference type="NCBIfam" id="NF033579">
    <property type="entry name" value="transpos_IS5_2"/>
    <property type="match status" value="1"/>
</dbReference>
<dbReference type="InterPro" id="IPR053520">
    <property type="entry name" value="Transposase_Tn903"/>
</dbReference>
<protein>
    <submittedName>
        <fullName evidence="3">IS5 family transposase</fullName>
    </submittedName>
</protein>
<dbReference type="InterPro" id="IPR025668">
    <property type="entry name" value="Tnp_DDE_dom"/>
</dbReference>
<accession>A0ABU8PFH0</accession>
<dbReference type="EMBL" id="JBBGZH010000002">
    <property type="protein sequence ID" value="MEJ5020998.1"/>
    <property type="molecule type" value="Genomic_DNA"/>
</dbReference>
<reference evidence="3 4" key="1">
    <citation type="submission" date="2023-12" db="EMBL/GenBank/DDBJ databases">
        <title>Gut-associated functions are favored during microbiome assembly across C. elegans life.</title>
        <authorList>
            <person name="Zimmermann J."/>
        </authorList>
    </citation>
    <scope>NUCLEOTIDE SEQUENCE [LARGE SCALE GENOMIC DNA]</scope>
    <source>
        <strain evidence="3 4">MYb71</strain>
    </source>
</reference>